<reference evidence="1 2" key="1">
    <citation type="submission" date="2016-02" db="EMBL/GenBank/DDBJ databases">
        <title>Genome analysis of coral dinoflagellate symbionts highlights evolutionary adaptations to a symbiotic lifestyle.</title>
        <authorList>
            <person name="Aranda M."/>
            <person name="Li Y."/>
            <person name="Liew Y.J."/>
            <person name="Baumgarten S."/>
            <person name="Simakov O."/>
            <person name="Wilson M."/>
            <person name="Piel J."/>
            <person name="Ashoor H."/>
            <person name="Bougouffa S."/>
            <person name="Bajic V.B."/>
            <person name="Ryu T."/>
            <person name="Ravasi T."/>
            <person name="Bayer T."/>
            <person name="Micklem G."/>
            <person name="Kim H."/>
            <person name="Bhak J."/>
            <person name="Lajeunesse T.C."/>
            <person name="Voolstra C.R."/>
        </authorList>
    </citation>
    <scope>NUCLEOTIDE SEQUENCE [LARGE SCALE GENOMIC DNA]</scope>
    <source>
        <strain evidence="1 2">CCMP2467</strain>
    </source>
</reference>
<proteinExistence type="predicted"/>
<dbReference type="Proteomes" id="UP000186817">
    <property type="component" value="Unassembled WGS sequence"/>
</dbReference>
<evidence type="ECO:0000313" key="2">
    <source>
        <dbReference type="Proteomes" id="UP000186817"/>
    </source>
</evidence>
<keyword evidence="2" id="KW-1185">Reference proteome</keyword>
<dbReference type="AlphaFoldDB" id="A0A1Q9ENV1"/>
<organism evidence="1 2">
    <name type="scientific">Symbiodinium microadriaticum</name>
    <name type="common">Dinoflagellate</name>
    <name type="synonym">Zooxanthella microadriatica</name>
    <dbReference type="NCBI Taxonomy" id="2951"/>
    <lineage>
        <taxon>Eukaryota</taxon>
        <taxon>Sar</taxon>
        <taxon>Alveolata</taxon>
        <taxon>Dinophyceae</taxon>
        <taxon>Suessiales</taxon>
        <taxon>Symbiodiniaceae</taxon>
        <taxon>Symbiodinium</taxon>
    </lineage>
</organism>
<gene>
    <name evidence="1" type="ORF">AK812_SmicGene7387</name>
</gene>
<comment type="caution">
    <text evidence="1">The sequence shown here is derived from an EMBL/GenBank/DDBJ whole genome shotgun (WGS) entry which is preliminary data.</text>
</comment>
<dbReference type="EMBL" id="LSRX01000104">
    <property type="protein sequence ID" value="OLQ09067.1"/>
    <property type="molecule type" value="Genomic_DNA"/>
</dbReference>
<protein>
    <submittedName>
        <fullName evidence="1">Uncharacterized protein</fullName>
    </submittedName>
</protein>
<accession>A0A1Q9ENV1</accession>
<evidence type="ECO:0000313" key="1">
    <source>
        <dbReference type="EMBL" id="OLQ09067.1"/>
    </source>
</evidence>
<sequence length="376" mass="41801">MLKGVKVGDLFGSVSYSSAVPGLLDYNQAVDVMKKSSMWAVSPPERFLEECEKEDPGEGVEMSLLVKNMTAAVFALEMYPYTLDTIFGLLMDEEEAWSLEYGNLKHPLQGWHHADADTEAKSPDSAPAEECYLVSNNTGKKLYTPANTYATFHFDSVWDDHKSRWRMCNRGIRTHIMSARNATNTPADGLRAQSREAFNKRLEEAKAGKGCKSRRSTINQGLEEAFANTAEDHKDLRDVSEVNREATGPLSRCALRALIAPQLCPRPQVSRCALHHNRVTGLHRSPVLLCALIVPHILVCRRSDYEQRITAAAWQEELQAERGSEGLGSAAKNVANHEFAAMQGHSAETASLRAGLYEVFPTSRGYIVQSQAMKWL</sequence>
<name>A0A1Q9ENV1_SYMMI</name>